<name>A0A392R616_9FABA</name>
<accession>A0A392R616</accession>
<sequence>VDGSGGGNGRFNVDDEDEMMRVTRETGFSKLKA</sequence>
<reference evidence="2 3" key="1">
    <citation type="journal article" date="2018" name="Front. Plant Sci.">
        <title>Red Clover (Trifolium pratense) and Zigzag Clover (T. medium) - A Picture of Genomic Similarities and Differences.</title>
        <authorList>
            <person name="Dluhosova J."/>
            <person name="Istvanek J."/>
            <person name="Nedelnik J."/>
            <person name="Repkova J."/>
        </authorList>
    </citation>
    <scope>NUCLEOTIDE SEQUENCE [LARGE SCALE GENOMIC DNA]</scope>
    <source>
        <strain evidence="3">cv. 10/8</strain>
        <tissue evidence="2">Leaf</tissue>
    </source>
</reference>
<feature type="non-terminal residue" evidence="2">
    <location>
        <position position="1"/>
    </location>
</feature>
<comment type="caution">
    <text evidence="2">The sequence shown here is derived from an EMBL/GenBank/DDBJ whole genome shotgun (WGS) entry which is preliminary data.</text>
</comment>
<organism evidence="2 3">
    <name type="scientific">Trifolium medium</name>
    <dbReference type="NCBI Taxonomy" id="97028"/>
    <lineage>
        <taxon>Eukaryota</taxon>
        <taxon>Viridiplantae</taxon>
        <taxon>Streptophyta</taxon>
        <taxon>Embryophyta</taxon>
        <taxon>Tracheophyta</taxon>
        <taxon>Spermatophyta</taxon>
        <taxon>Magnoliopsida</taxon>
        <taxon>eudicotyledons</taxon>
        <taxon>Gunneridae</taxon>
        <taxon>Pentapetalae</taxon>
        <taxon>rosids</taxon>
        <taxon>fabids</taxon>
        <taxon>Fabales</taxon>
        <taxon>Fabaceae</taxon>
        <taxon>Papilionoideae</taxon>
        <taxon>50 kb inversion clade</taxon>
        <taxon>NPAAA clade</taxon>
        <taxon>Hologalegina</taxon>
        <taxon>IRL clade</taxon>
        <taxon>Trifolieae</taxon>
        <taxon>Trifolium</taxon>
    </lineage>
</organism>
<dbReference type="Proteomes" id="UP000265520">
    <property type="component" value="Unassembled WGS sequence"/>
</dbReference>
<proteinExistence type="predicted"/>
<keyword evidence="3" id="KW-1185">Reference proteome</keyword>
<evidence type="ECO:0000313" key="2">
    <source>
        <dbReference type="EMBL" id="MCI30985.1"/>
    </source>
</evidence>
<dbReference type="AlphaFoldDB" id="A0A392R616"/>
<evidence type="ECO:0000256" key="1">
    <source>
        <dbReference type="SAM" id="MobiDB-lite"/>
    </source>
</evidence>
<dbReference type="EMBL" id="LXQA010183784">
    <property type="protein sequence ID" value="MCI30985.1"/>
    <property type="molecule type" value="Genomic_DNA"/>
</dbReference>
<feature type="region of interest" description="Disordered" evidence="1">
    <location>
        <begin position="1"/>
        <end position="33"/>
    </location>
</feature>
<evidence type="ECO:0000313" key="3">
    <source>
        <dbReference type="Proteomes" id="UP000265520"/>
    </source>
</evidence>
<protein>
    <submittedName>
        <fullName evidence="2">Uncharacterized protein</fullName>
    </submittedName>
</protein>